<dbReference type="RefSeq" id="WP_280178969.1">
    <property type="nucleotide sequence ID" value="NZ_CABFPH010000037.1"/>
</dbReference>
<proteinExistence type="predicted"/>
<keyword evidence="2" id="KW-1185">Reference proteome</keyword>
<evidence type="ECO:0000313" key="2">
    <source>
        <dbReference type="Proteomes" id="UP000410984"/>
    </source>
</evidence>
<dbReference type="EMBL" id="CABFPH010000037">
    <property type="protein sequence ID" value="VUD72277.1"/>
    <property type="molecule type" value="Genomic_DNA"/>
</dbReference>
<evidence type="ECO:0000313" key="1">
    <source>
        <dbReference type="EMBL" id="VUD72277.1"/>
    </source>
</evidence>
<dbReference type="Proteomes" id="UP000410984">
    <property type="component" value="Unassembled WGS sequence"/>
</dbReference>
<gene>
    <name evidence="1" type="ORF">MET9862_02872</name>
</gene>
<sequence length="40" mass="4342">MLAVLVAQCPAPAEEPLDRDPGLITLAFALARRLRRGARL</sequence>
<protein>
    <submittedName>
        <fullName evidence="1">Uncharacterized protein</fullName>
    </submittedName>
</protein>
<accession>A0A509EDC6</accession>
<reference evidence="1 2" key="1">
    <citation type="submission" date="2019-06" db="EMBL/GenBank/DDBJ databases">
        <authorList>
            <person name="Rodrigo-Torres L."/>
            <person name="Arahal R. D."/>
            <person name="Lucena T."/>
        </authorList>
    </citation>
    <scope>NUCLEOTIDE SEQUENCE [LARGE SCALE GENOMIC DNA]</scope>
    <source>
        <strain evidence="1 2">SB0023/3</strain>
    </source>
</reference>
<dbReference type="AlphaFoldDB" id="A0A509EDC6"/>
<organism evidence="1 2">
    <name type="scientific">Methylobacterium symbioticum</name>
    <dbReference type="NCBI Taxonomy" id="2584084"/>
    <lineage>
        <taxon>Bacteria</taxon>
        <taxon>Pseudomonadati</taxon>
        <taxon>Pseudomonadota</taxon>
        <taxon>Alphaproteobacteria</taxon>
        <taxon>Hyphomicrobiales</taxon>
        <taxon>Methylobacteriaceae</taxon>
        <taxon>Methylobacterium</taxon>
    </lineage>
</organism>
<name>A0A509EDC6_9HYPH</name>